<keyword evidence="3" id="KW-1185">Reference proteome</keyword>
<name>A0ABD1YKQ8_9MARC</name>
<dbReference type="AlphaFoldDB" id="A0ABD1YKQ8"/>
<reference evidence="2 3" key="1">
    <citation type="submission" date="2024-09" db="EMBL/GenBank/DDBJ databases">
        <title>Chromosome-scale assembly of Riccia fluitans.</title>
        <authorList>
            <person name="Paukszto L."/>
            <person name="Sawicki J."/>
            <person name="Karawczyk K."/>
            <person name="Piernik-Szablinska J."/>
            <person name="Szczecinska M."/>
            <person name="Mazdziarz M."/>
        </authorList>
    </citation>
    <scope>NUCLEOTIDE SEQUENCE [LARGE SCALE GENOMIC DNA]</scope>
    <source>
        <strain evidence="2">Rf_01</strain>
        <tissue evidence="2">Aerial parts of the thallus</tissue>
    </source>
</reference>
<proteinExistence type="predicted"/>
<evidence type="ECO:0000256" key="1">
    <source>
        <dbReference type="SAM" id="MobiDB-lite"/>
    </source>
</evidence>
<evidence type="ECO:0000313" key="3">
    <source>
        <dbReference type="Proteomes" id="UP001605036"/>
    </source>
</evidence>
<evidence type="ECO:0000313" key="2">
    <source>
        <dbReference type="EMBL" id="KAL2631303.1"/>
    </source>
</evidence>
<sequence>MPAIVNEDSASTDTISPEQEAAAKGKQKHRRVRKILLELFETREIRSYPSKEVSLYTRKARLDFEAKIFEQECFRRSERWDIRYFPA</sequence>
<organism evidence="2 3">
    <name type="scientific">Riccia fluitans</name>
    <dbReference type="NCBI Taxonomy" id="41844"/>
    <lineage>
        <taxon>Eukaryota</taxon>
        <taxon>Viridiplantae</taxon>
        <taxon>Streptophyta</taxon>
        <taxon>Embryophyta</taxon>
        <taxon>Marchantiophyta</taxon>
        <taxon>Marchantiopsida</taxon>
        <taxon>Marchantiidae</taxon>
        <taxon>Marchantiales</taxon>
        <taxon>Ricciaceae</taxon>
        <taxon>Riccia</taxon>
    </lineage>
</organism>
<feature type="compositionally biased region" description="Polar residues" evidence="1">
    <location>
        <begin position="8"/>
        <end position="17"/>
    </location>
</feature>
<feature type="region of interest" description="Disordered" evidence="1">
    <location>
        <begin position="1"/>
        <end position="27"/>
    </location>
</feature>
<comment type="caution">
    <text evidence="2">The sequence shown here is derived from an EMBL/GenBank/DDBJ whole genome shotgun (WGS) entry which is preliminary data.</text>
</comment>
<dbReference type="Proteomes" id="UP001605036">
    <property type="component" value="Unassembled WGS sequence"/>
</dbReference>
<accession>A0ABD1YKQ8</accession>
<protein>
    <submittedName>
        <fullName evidence="2">Uncharacterized protein</fullName>
    </submittedName>
</protein>
<dbReference type="EMBL" id="JBHFFA010000004">
    <property type="protein sequence ID" value="KAL2631303.1"/>
    <property type="molecule type" value="Genomic_DNA"/>
</dbReference>
<gene>
    <name evidence="2" type="ORF">R1flu_015989</name>
</gene>